<evidence type="ECO:0000313" key="2">
    <source>
        <dbReference type="EMBL" id="GMM54792.1"/>
    </source>
</evidence>
<evidence type="ECO:0000313" key="3">
    <source>
        <dbReference type="Proteomes" id="UP001377567"/>
    </source>
</evidence>
<organism evidence="2 3">
    <name type="scientific">Maudiozyma humilis</name>
    <name type="common">Sour dough yeast</name>
    <name type="synonym">Kazachstania humilis</name>
    <dbReference type="NCBI Taxonomy" id="51915"/>
    <lineage>
        <taxon>Eukaryota</taxon>
        <taxon>Fungi</taxon>
        <taxon>Dikarya</taxon>
        <taxon>Ascomycota</taxon>
        <taxon>Saccharomycotina</taxon>
        <taxon>Saccharomycetes</taxon>
        <taxon>Saccharomycetales</taxon>
        <taxon>Saccharomycetaceae</taxon>
        <taxon>Maudiozyma</taxon>
    </lineage>
</organism>
<dbReference type="AlphaFoldDB" id="A0AAV5RUK8"/>
<dbReference type="EMBL" id="BTGD01000003">
    <property type="protein sequence ID" value="GMM54792.1"/>
    <property type="molecule type" value="Genomic_DNA"/>
</dbReference>
<dbReference type="Gene3D" id="3.30.70.270">
    <property type="match status" value="1"/>
</dbReference>
<proteinExistence type="predicted"/>
<dbReference type="PANTHER" id="PTHR33064:SF37">
    <property type="entry name" value="RIBONUCLEASE H"/>
    <property type="match status" value="1"/>
</dbReference>
<keyword evidence="3" id="KW-1185">Reference proteome</keyword>
<evidence type="ECO:0000259" key="1">
    <source>
        <dbReference type="PROSITE" id="PS50878"/>
    </source>
</evidence>
<dbReference type="PANTHER" id="PTHR33064">
    <property type="entry name" value="POL PROTEIN"/>
    <property type="match status" value="1"/>
</dbReference>
<dbReference type="InterPro" id="IPR043128">
    <property type="entry name" value="Rev_trsase/Diguanyl_cyclase"/>
</dbReference>
<gene>
    <name evidence="2" type="ORF">DAKH74_014080</name>
</gene>
<sequence>MWHDADEYLLDTIKVTKLAERSCKPIVVSPAFGISNVIDTQAQLELRFSDSAIITPWFYLLPQHKKSIFLGNPLLRSLKLQLLDHGDSLTIQDETITLAHGEHISRQETTLLQVYLATPLEEIKTKFPGLFSATFNMKVKHDYKAWVTLQSFEHTRPKARFSSGDKRAAIALYVEQSLENGLIEKIAPNELVALSPVFPIQQSADKIRVVTDLRDVNKALQYTPRPIPTTQSILSDLSKKKIFSAIDIRKAYQQIPLEGDALGIITEFGSYKFTHLPYGLASAPYWWGEFLQSILQELPTRSSTVVHYYYDDIIIASENPTEHREVLHELFQLLLDYGLSTSEEKLQLAQDHVIFLGYDIAYNQIQLDPAKLEAIDKWELPTTKASILSFIGFVNFLRDRP</sequence>
<reference evidence="2 3" key="1">
    <citation type="journal article" date="2023" name="Elife">
        <title>Identification of key yeast species and microbe-microbe interactions impacting larval growth of Drosophila in the wild.</title>
        <authorList>
            <person name="Mure A."/>
            <person name="Sugiura Y."/>
            <person name="Maeda R."/>
            <person name="Honda K."/>
            <person name="Sakurai N."/>
            <person name="Takahashi Y."/>
            <person name="Watada M."/>
            <person name="Katoh T."/>
            <person name="Gotoh A."/>
            <person name="Gotoh Y."/>
            <person name="Taniguchi I."/>
            <person name="Nakamura K."/>
            <person name="Hayashi T."/>
            <person name="Katayama T."/>
            <person name="Uemura T."/>
            <person name="Hattori Y."/>
        </authorList>
    </citation>
    <scope>NUCLEOTIDE SEQUENCE [LARGE SCALE GENOMIC DNA]</scope>
    <source>
        <strain evidence="2 3">KH-74</strain>
    </source>
</reference>
<dbReference type="InterPro" id="IPR000477">
    <property type="entry name" value="RT_dom"/>
</dbReference>
<accession>A0AAV5RUK8</accession>
<dbReference type="Proteomes" id="UP001377567">
    <property type="component" value="Unassembled WGS sequence"/>
</dbReference>
<feature type="domain" description="Reverse transcriptase" evidence="1">
    <location>
        <begin position="181"/>
        <end position="360"/>
    </location>
</feature>
<dbReference type="InterPro" id="IPR051320">
    <property type="entry name" value="Viral_Replic_Matur_Polypro"/>
</dbReference>
<dbReference type="Gene3D" id="3.10.10.10">
    <property type="entry name" value="HIV Type 1 Reverse Transcriptase, subunit A, domain 1"/>
    <property type="match status" value="1"/>
</dbReference>
<dbReference type="CDD" id="cd01647">
    <property type="entry name" value="RT_LTR"/>
    <property type="match status" value="1"/>
</dbReference>
<protein>
    <recommendedName>
        <fullName evidence="1">Reverse transcriptase domain-containing protein</fullName>
    </recommendedName>
</protein>
<dbReference type="InterPro" id="IPR043502">
    <property type="entry name" value="DNA/RNA_pol_sf"/>
</dbReference>
<dbReference type="SUPFAM" id="SSF56672">
    <property type="entry name" value="DNA/RNA polymerases"/>
    <property type="match status" value="1"/>
</dbReference>
<dbReference type="Pfam" id="PF00078">
    <property type="entry name" value="RVT_1"/>
    <property type="match status" value="1"/>
</dbReference>
<comment type="caution">
    <text evidence="2">The sequence shown here is derived from an EMBL/GenBank/DDBJ whole genome shotgun (WGS) entry which is preliminary data.</text>
</comment>
<name>A0AAV5RUK8_MAUHU</name>
<dbReference type="PROSITE" id="PS50878">
    <property type="entry name" value="RT_POL"/>
    <property type="match status" value="1"/>
</dbReference>